<organism evidence="2">
    <name type="scientific">hydrocarbon metagenome</name>
    <dbReference type="NCBI Taxonomy" id="938273"/>
    <lineage>
        <taxon>unclassified sequences</taxon>
        <taxon>metagenomes</taxon>
        <taxon>ecological metagenomes</taxon>
    </lineage>
</organism>
<name>A0A0W8F6F7_9ZZZZ</name>
<keyword evidence="1" id="KW-1133">Transmembrane helix</keyword>
<dbReference type="EMBL" id="LNQE01001497">
    <property type="protein sequence ID" value="KUG16447.1"/>
    <property type="molecule type" value="Genomic_DNA"/>
</dbReference>
<feature type="transmembrane region" description="Helical" evidence="1">
    <location>
        <begin position="39"/>
        <end position="56"/>
    </location>
</feature>
<gene>
    <name evidence="2" type="ORF">ASZ90_013894</name>
</gene>
<evidence type="ECO:0000313" key="2">
    <source>
        <dbReference type="EMBL" id="KUG16447.1"/>
    </source>
</evidence>
<proteinExistence type="predicted"/>
<evidence type="ECO:0000256" key="1">
    <source>
        <dbReference type="SAM" id="Phobius"/>
    </source>
</evidence>
<sequence>MPGKLNPSGRLLYGGIAACLFILGLVLIVLLFWLVFPVIIGLGLWFFALIFLNLAMKGRTFRDWNEEKIAKRVLAKKRG</sequence>
<dbReference type="AlphaFoldDB" id="A0A0W8F6F7"/>
<reference evidence="2" key="1">
    <citation type="journal article" date="2015" name="Proc. Natl. Acad. Sci. U.S.A.">
        <title>Networks of energetic and metabolic interactions define dynamics in microbial communities.</title>
        <authorList>
            <person name="Embree M."/>
            <person name="Liu J.K."/>
            <person name="Al-Bassam M.M."/>
            <person name="Zengler K."/>
        </authorList>
    </citation>
    <scope>NUCLEOTIDE SEQUENCE</scope>
</reference>
<keyword evidence="1" id="KW-0812">Transmembrane</keyword>
<accession>A0A0W8F6F7</accession>
<keyword evidence="1" id="KW-0472">Membrane</keyword>
<protein>
    <submittedName>
        <fullName evidence="2">Uncharacterized protein</fullName>
    </submittedName>
</protein>
<feature type="transmembrane region" description="Helical" evidence="1">
    <location>
        <begin position="12"/>
        <end position="33"/>
    </location>
</feature>
<comment type="caution">
    <text evidence="2">The sequence shown here is derived from an EMBL/GenBank/DDBJ whole genome shotgun (WGS) entry which is preliminary data.</text>
</comment>